<dbReference type="Proteomes" id="UP001234297">
    <property type="component" value="Chromosome 2"/>
</dbReference>
<proteinExistence type="predicted"/>
<accession>A0ACC2MHG4</accession>
<reference evidence="1 2" key="1">
    <citation type="journal article" date="2022" name="Hortic Res">
        <title>A haplotype resolved chromosomal level avocado genome allows analysis of novel avocado genes.</title>
        <authorList>
            <person name="Nath O."/>
            <person name="Fletcher S.J."/>
            <person name="Hayward A."/>
            <person name="Shaw L.M."/>
            <person name="Masouleh A.K."/>
            <person name="Furtado A."/>
            <person name="Henry R.J."/>
            <person name="Mitter N."/>
        </authorList>
    </citation>
    <scope>NUCLEOTIDE SEQUENCE [LARGE SCALE GENOMIC DNA]</scope>
    <source>
        <strain evidence="2">cv. Hass</strain>
    </source>
</reference>
<comment type="caution">
    <text evidence="1">The sequence shown here is derived from an EMBL/GenBank/DDBJ whole genome shotgun (WGS) entry which is preliminary data.</text>
</comment>
<organism evidence="1 2">
    <name type="scientific">Persea americana</name>
    <name type="common">Avocado</name>
    <dbReference type="NCBI Taxonomy" id="3435"/>
    <lineage>
        <taxon>Eukaryota</taxon>
        <taxon>Viridiplantae</taxon>
        <taxon>Streptophyta</taxon>
        <taxon>Embryophyta</taxon>
        <taxon>Tracheophyta</taxon>
        <taxon>Spermatophyta</taxon>
        <taxon>Magnoliopsida</taxon>
        <taxon>Magnoliidae</taxon>
        <taxon>Laurales</taxon>
        <taxon>Lauraceae</taxon>
        <taxon>Persea</taxon>
    </lineage>
</organism>
<protein>
    <submittedName>
        <fullName evidence="1">Uncharacterized protein</fullName>
    </submittedName>
</protein>
<name>A0ACC2MHG4_PERAE</name>
<gene>
    <name evidence="1" type="ORF">MRB53_006618</name>
</gene>
<keyword evidence="2" id="KW-1185">Reference proteome</keyword>
<evidence type="ECO:0000313" key="1">
    <source>
        <dbReference type="EMBL" id="KAJ8644870.1"/>
    </source>
</evidence>
<sequence>MAKRSQACSYDLCFDLDEALTMPETPVATLLAPSLPTVFAAGVCTVFQRFSRPESVRSAWKPLRRARTPSECLAATCSMTGVYPSGSLGIAPAPPADAL</sequence>
<dbReference type="EMBL" id="CM056810">
    <property type="protein sequence ID" value="KAJ8644870.1"/>
    <property type="molecule type" value="Genomic_DNA"/>
</dbReference>
<evidence type="ECO:0000313" key="2">
    <source>
        <dbReference type="Proteomes" id="UP001234297"/>
    </source>
</evidence>